<evidence type="ECO:0000313" key="13">
    <source>
        <dbReference type="Proteomes" id="UP000014417"/>
    </source>
</evidence>
<comment type="similarity">
    <text evidence="2">Belongs to the Fur family.</text>
</comment>
<feature type="binding site" evidence="11">
    <location>
        <position position="134"/>
    </location>
    <ligand>
        <name>Zn(2+)</name>
        <dbReference type="ChEBI" id="CHEBI:29105"/>
    </ligand>
</feature>
<dbReference type="GO" id="GO:0008270">
    <property type="term" value="F:zinc ion binding"/>
    <property type="evidence" value="ECO:0007669"/>
    <property type="project" value="TreeGrafter"/>
</dbReference>
<dbReference type="PATRIC" id="fig|883161.3.peg.1750"/>
<evidence type="ECO:0000256" key="8">
    <source>
        <dbReference type="ARBA" id="ARBA00023015"/>
    </source>
</evidence>
<evidence type="ECO:0000256" key="5">
    <source>
        <dbReference type="ARBA" id="ARBA00022723"/>
    </source>
</evidence>
<keyword evidence="13" id="KW-1185">Reference proteome</keyword>
<evidence type="ECO:0000256" key="6">
    <source>
        <dbReference type="ARBA" id="ARBA00022833"/>
    </source>
</evidence>
<evidence type="ECO:0000256" key="7">
    <source>
        <dbReference type="ARBA" id="ARBA00023004"/>
    </source>
</evidence>
<evidence type="ECO:0000313" key="12">
    <source>
        <dbReference type="EMBL" id="EPD32194.1"/>
    </source>
</evidence>
<dbReference type="InterPro" id="IPR036390">
    <property type="entry name" value="WH_DNA-bd_sf"/>
</dbReference>
<organism evidence="12 13">
    <name type="scientific">Propionimicrobium lymphophilum ACS-093-V-SCH5</name>
    <dbReference type="NCBI Taxonomy" id="883161"/>
    <lineage>
        <taxon>Bacteria</taxon>
        <taxon>Bacillati</taxon>
        <taxon>Actinomycetota</taxon>
        <taxon>Actinomycetes</taxon>
        <taxon>Propionibacteriales</taxon>
        <taxon>Propionibacteriaceae</taxon>
        <taxon>Propionimicrobium</taxon>
    </lineage>
</organism>
<dbReference type="AlphaFoldDB" id="S2WWV0"/>
<reference evidence="12 13" key="1">
    <citation type="submission" date="2013-04" db="EMBL/GenBank/DDBJ databases">
        <title>The Genome Sequence of Propionimicrobium lymphophilum ACS-093-V-SCH5.</title>
        <authorList>
            <consortium name="The Broad Institute Genomics Platform"/>
            <person name="Earl A."/>
            <person name="Ward D."/>
            <person name="Feldgarden M."/>
            <person name="Gevers D."/>
            <person name="Saerens B."/>
            <person name="Vaneechoutte M."/>
            <person name="Walker B."/>
            <person name="Young S."/>
            <person name="Zeng Q."/>
            <person name="Gargeya S."/>
            <person name="Fitzgerald M."/>
            <person name="Haas B."/>
            <person name="Abouelleil A."/>
            <person name="Allen A.W."/>
            <person name="Alvarado L."/>
            <person name="Arachchi H.M."/>
            <person name="Berlin A.M."/>
            <person name="Chapman S.B."/>
            <person name="Gainer-Dewar J."/>
            <person name="Goldberg J."/>
            <person name="Griggs A."/>
            <person name="Gujja S."/>
            <person name="Hansen M."/>
            <person name="Howarth C."/>
            <person name="Imamovic A."/>
            <person name="Ireland A."/>
            <person name="Larimer J."/>
            <person name="McCowan C."/>
            <person name="Murphy C."/>
            <person name="Pearson M."/>
            <person name="Poon T.W."/>
            <person name="Priest M."/>
            <person name="Roberts A."/>
            <person name="Saif S."/>
            <person name="Shea T."/>
            <person name="Sisk P."/>
            <person name="Sykes S."/>
            <person name="Wortman J."/>
            <person name="Nusbaum C."/>
            <person name="Birren B."/>
        </authorList>
    </citation>
    <scope>NUCLEOTIDE SEQUENCE [LARGE SCALE GENOMIC DNA]</scope>
    <source>
        <strain evidence="12 13">ACS-093-V-SCH5</strain>
    </source>
</reference>
<keyword evidence="4" id="KW-0678">Repressor</keyword>
<dbReference type="HOGENOM" id="CLU_096072_4_0_11"/>
<dbReference type="GO" id="GO:0000976">
    <property type="term" value="F:transcription cis-regulatory region binding"/>
    <property type="evidence" value="ECO:0007669"/>
    <property type="project" value="TreeGrafter"/>
</dbReference>
<dbReference type="EMBL" id="AGZR01000009">
    <property type="protein sequence ID" value="EPD32194.1"/>
    <property type="molecule type" value="Genomic_DNA"/>
</dbReference>
<evidence type="ECO:0000256" key="2">
    <source>
        <dbReference type="ARBA" id="ARBA00007957"/>
    </source>
</evidence>
<dbReference type="Pfam" id="PF01475">
    <property type="entry name" value="FUR"/>
    <property type="match status" value="1"/>
</dbReference>
<dbReference type="PANTHER" id="PTHR33202">
    <property type="entry name" value="ZINC UPTAKE REGULATION PROTEIN"/>
    <property type="match status" value="1"/>
</dbReference>
<sequence length="147" mass="16159">MSEVNDWVTRIRGAGLRATNPRLIVLEALAQRSHVSVEELVDIAKSYGKSVSLQSAYNVLTDLCHAGLVRSIELPHQPARYELDNGDNHHHAVCSSCAKIYDVSCAVGYTPCLTPAEDHGMQIKIADVFYRGVCVNCQECELDEVTS</sequence>
<evidence type="ECO:0000256" key="3">
    <source>
        <dbReference type="ARBA" id="ARBA00022490"/>
    </source>
</evidence>
<evidence type="ECO:0000256" key="11">
    <source>
        <dbReference type="PIRSR" id="PIRSR602481-1"/>
    </source>
</evidence>
<dbReference type="InterPro" id="IPR002481">
    <property type="entry name" value="FUR"/>
</dbReference>
<dbReference type="InterPro" id="IPR043135">
    <property type="entry name" value="Fur_C"/>
</dbReference>
<proteinExistence type="inferred from homology"/>
<dbReference type="InterPro" id="IPR036388">
    <property type="entry name" value="WH-like_DNA-bd_sf"/>
</dbReference>
<keyword evidence="7" id="KW-0408">Iron</keyword>
<keyword evidence="5 11" id="KW-0479">Metal-binding</keyword>
<keyword evidence="3" id="KW-0963">Cytoplasm</keyword>
<keyword evidence="9" id="KW-0238">DNA-binding</keyword>
<dbReference type="Proteomes" id="UP000014417">
    <property type="component" value="Unassembled WGS sequence"/>
</dbReference>
<feature type="binding site" evidence="11">
    <location>
        <position position="137"/>
    </location>
    <ligand>
        <name>Zn(2+)</name>
        <dbReference type="ChEBI" id="CHEBI:29105"/>
    </ligand>
</feature>
<dbReference type="OrthoDB" id="5242893at2"/>
<evidence type="ECO:0000256" key="1">
    <source>
        <dbReference type="ARBA" id="ARBA00004496"/>
    </source>
</evidence>
<dbReference type="Gene3D" id="1.10.10.10">
    <property type="entry name" value="Winged helix-like DNA-binding domain superfamily/Winged helix DNA-binding domain"/>
    <property type="match status" value="1"/>
</dbReference>
<dbReference type="GO" id="GO:1900376">
    <property type="term" value="P:regulation of secondary metabolite biosynthetic process"/>
    <property type="evidence" value="ECO:0007669"/>
    <property type="project" value="TreeGrafter"/>
</dbReference>
<name>S2WWV0_9ACTN</name>
<gene>
    <name evidence="12" type="ORF">HMPREF9306_01762</name>
</gene>
<evidence type="ECO:0000256" key="9">
    <source>
        <dbReference type="ARBA" id="ARBA00023125"/>
    </source>
</evidence>
<evidence type="ECO:0008006" key="14">
    <source>
        <dbReference type="Google" id="ProtNLM"/>
    </source>
</evidence>
<keyword evidence="10" id="KW-0804">Transcription</keyword>
<evidence type="ECO:0000256" key="4">
    <source>
        <dbReference type="ARBA" id="ARBA00022491"/>
    </source>
</evidence>
<feature type="binding site" evidence="11">
    <location>
        <position position="97"/>
    </location>
    <ligand>
        <name>Zn(2+)</name>
        <dbReference type="ChEBI" id="CHEBI:29105"/>
    </ligand>
</feature>
<dbReference type="STRING" id="883161.HMPREF9306_01762"/>
<dbReference type="GO" id="GO:0045892">
    <property type="term" value="P:negative regulation of DNA-templated transcription"/>
    <property type="evidence" value="ECO:0007669"/>
    <property type="project" value="TreeGrafter"/>
</dbReference>
<dbReference type="Gene3D" id="3.30.1490.190">
    <property type="match status" value="1"/>
</dbReference>
<dbReference type="GO" id="GO:0005737">
    <property type="term" value="C:cytoplasm"/>
    <property type="evidence" value="ECO:0007669"/>
    <property type="project" value="UniProtKB-SubCell"/>
</dbReference>
<dbReference type="SUPFAM" id="SSF46785">
    <property type="entry name" value="Winged helix' DNA-binding domain"/>
    <property type="match status" value="1"/>
</dbReference>
<dbReference type="RefSeq" id="WP_016456569.1">
    <property type="nucleotide sequence ID" value="NZ_KE150269.1"/>
</dbReference>
<dbReference type="GO" id="GO:0003700">
    <property type="term" value="F:DNA-binding transcription factor activity"/>
    <property type="evidence" value="ECO:0007669"/>
    <property type="project" value="InterPro"/>
</dbReference>
<comment type="caution">
    <text evidence="12">The sequence shown here is derived from an EMBL/GenBank/DDBJ whole genome shotgun (WGS) entry which is preliminary data.</text>
</comment>
<keyword evidence="6 11" id="KW-0862">Zinc</keyword>
<keyword evidence="8" id="KW-0805">Transcription regulation</keyword>
<accession>S2WWV0</accession>
<dbReference type="PANTHER" id="PTHR33202:SF18">
    <property type="entry name" value="TRANSCRIPTIONAL REGULATOR FURA"/>
    <property type="match status" value="1"/>
</dbReference>
<dbReference type="CDD" id="cd07153">
    <property type="entry name" value="Fur_like"/>
    <property type="match status" value="1"/>
</dbReference>
<feature type="binding site" evidence="11">
    <location>
        <position position="94"/>
    </location>
    <ligand>
        <name>Zn(2+)</name>
        <dbReference type="ChEBI" id="CHEBI:29105"/>
    </ligand>
</feature>
<protein>
    <recommendedName>
        <fullName evidence="14">Transcriptional repressor</fullName>
    </recommendedName>
</protein>
<comment type="cofactor">
    <cofactor evidence="11">
        <name>Zn(2+)</name>
        <dbReference type="ChEBI" id="CHEBI:29105"/>
    </cofactor>
    <text evidence="11">Binds 1 zinc ion per subunit.</text>
</comment>
<evidence type="ECO:0000256" key="10">
    <source>
        <dbReference type="ARBA" id="ARBA00023163"/>
    </source>
</evidence>
<comment type="subcellular location">
    <subcellularLocation>
        <location evidence="1">Cytoplasm</location>
    </subcellularLocation>
</comment>